<dbReference type="AlphaFoldDB" id="A0A0A0ETV5"/>
<dbReference type="PANTHER" id="PTHR43284:SF1">
    <property type="entry name" value="ASPARAGINE SYNTHETASE"/>
    <property type="match status" value="1"/>
</dbReference>
<evidence type="ECO:0000256" key="8">
    <source>
        <dbReference type="PIRSR" id="PIRSR001589-2"/>
    </source>
</evidence>
<feature type="binding site" evidence="8">
    <location>
        <position position="100"/>
    </location>
    <ligand>
        <name>L-glutamine</name>
        <dbReference type="ChEBI" id="CHEBI:58359"/>
    </ligand>
</feature>
<keyword evidence="5 8" id="KW-0067">ATP-binding</keyword>
<evidence type="ECO:0000313" key="10">
    <source>
        <dbReference type="EMBL" id="KGM54336.1"/>
    </source>
</evidence>
<dbReference type="GO" id="GO:0004066">
    <property type="term" value="F:asparagine synthase (glutamine-hydrolyzing) activity"/>
    <property type="evidence" value="ECO:0007669"/>
    <property type="project" value="UniProtKB-EC"/>
</dbReference>
<dbReference type="EMBL" id="AVPU01000014">
    <property type="protein sequence ID" value="KGM54336.1"/>
    <property type="molecule type" value="Genomic_DNA"/>
</dbReference>
<comment type="catalytic activity">
    <reaction evidence="7">
        <text>L-aspartate + L-glutamine + ATP + H2O = L-asparagine + L-glutamate + AMP + diphosphate + H(+)</text>
        <dbReference type="Rhea" id="RHEA:12228"/>
        <dbReference type="ChEBI" id="CHEBI:15377"/>
        <dbReference type="ChEBI" id="CHEBI:15378"/>
        <dbReference type="ChEBI" id="CHEBI:29985"/>
        <dbReference type="ChEBI" id="CHEBI:29991"/>
        <dbReference type="ChEBI" id="CHEBI:30616"/>
        <dbReference type="ChEBI" id="CHEBI:33019"/>
        <dbReference type="ChEBI" id="CHEBI:58048"/>
        <dbReference type="ChEBI" id="CHEBI:58359"/>
        <dbReference type="ChEBI" id="CHEBI:456215"/>
        <dbReference type="EC" id="6.3.5.4"/>
    </reaction>
</comment>
<dbReference type="Proteomes" id="UP000029998">
    <property type="component" value="Unassembled WGS sequence"/>
</dbReference>
<dbReference type="InterPro" id="IPR014729">
    <property type="entry name" value="Rossmann-like_a/b/a_fold"/>
</dbReference>
<dbReference type="InterPro" id="IPR033738">
    <property type="entry name" value="AsnB_N"/>
</dbReference>
<dbReference type="InterPro" id="IPR029055">
    <property type="entry name" value="Ntn_hydrolases_N"/>
</dbReference>
<keyword evidence="4 8" id="KW-0547">Nucleotide-binding</keyword>
<dbReference type="GO" id="GO:0006529">
    <property type="term" value="P:asparagine biosynthetic process"/>
    <property type="evidence" value="ECO:0007669"/>
    <property type="project" value="InterPro"/>
</dbReference>
<dbReference type="OrthoDB" id="9763290at2"/>
<accession>A0A0A0ETV5</accession>
<evidence type="ECO:0000256" key="6">
    <source>
        <dbReference type="ARBA" id="ARBA00022962"/>
    </source>
</evidence>
<proteinExistence type="inferred from homology"/>
<keyword evidence="6" id="KW-0315">Glutamine amidotransferase</keyword>
<name>A0A0A0ETV5_9GAMM</name>
<dbReference type="InterPro" id="IPR006426">
    <property type="entry name" value="Asn_synth_AEB"/>
</dbReference>
<dbReference type="InterPro" id="IPR051786">
    <property type="entry name" value="ASN_synthetase/amidase"/>
</dbReference>
<gene>
    <name evidence="10" type="ORF">N800_04540</name>
</gene>
<dbReference type="STRING" id="1385517.N800_04540"/>
<dbReference type="GO" id="GO:0005524">
    <property type="term" value="F:ATP binding"/>
    <property type="evidence" value="ECO:0007669"/>
    <property type="project" value="UniProtKB-KW"/>
</dbReference>
<dbReference type="PROSITE" id="PS51278">
    <property type="entry name" value="GATASE_TYPE_2"/>
    <property type="match status" value="1"/>
</dbReference>
<sequence>MRGICGFIHIDGQVVAPDELAAMQGALALTPWSVATQEVSPHAALAEVQWAKQPRHAEQRGIARDPTSGCVVVADAHLRDKTALAKRLGVPAHHPDTNNDAALILRAWQHWREHALQHLDGEFAFAVHDPRRQVIFLARDRMGIRPLYLHLTHGRLLAFASSARAVLAHPRVPRDLNEARIADFLVTQLEGIDKTSTFHAHVQRLPPAHCVLVDRDGARRQRYWSLADEPASSVARSDDEWAEALRDALQAAVRHHLAGHRAGAMVSGGMDSSTLAALAAAELRSTGMGPLRTYSLVDSRSPNSETRAVHAMLRLNGFAPRLLDHASVGAIADATWQHAWQCEEPFDAMMLPLHAPYFAAAADGEEGVLDGVDGDMPFLVGNGLARRLRRGHVLETWRNVQGLARTYPMGPTASQQFLQVVRRAVVPDWARTLRQGWRPSASHSTDETDGIIHPDFAHHVDLPARLDGLDHWTARMPHWSARAEAEEALDHPFLTVGVERYHRVAASHGIQPLHPFLDRHCLGFYLNLPDRQRLQGGWTKAVLRRAMVGRLPELVLRRQDKQHLGWARTQALLQRHHRDVVERLQAQQELLRPYVAPQAIAQALATPLQAAADSDDWALLFNLATLANWLDRQSSPGQTQAKVQRTLAFEN</sequence>
<dbReference type="Pfam" id="PF13537">
    <property type="entry name" value="GATase_7"/>
    <property type="match status" value="1"/>
</dbReference>
<dbReference type="EC" id="6.3.5.4" evidence="3"/>
<dbReference type="SUPFAM" id="SSF56235">
    <property type="entry name" value="N-terminal nucleophile aminohydrolases (Ntn hydrolases)"/>
    <property type="match status" value="1"/>
</dbReference>
<feature type="domain" description="Glutamine amidotransferase type-2" evidence="9">
    <location>
        <begin position="1"/>
        <end position="216"/>
    </location>
</feature>
<comment type="pathway">
    <text evidence="1">Amino-acid biosynthesis; L-asparagine biosynthesis; L-asparagine from L-aspartate (L-Gln route): step 1/1.</text>
</comment>
<evidence type="ECO:0000256" key="4">
    <source>
        <dbReference type="ARBA" id="ARBA00022741"/>
    </source>
</evidence>
<dbReference type="InterPro" id="IPR001962">
    <property type="entry name" value="Asn_synthase"/>
</dbReference>
<dbReference type="eggNOG" id="COG0367">
    <property type="taxonomic scope" value="Bacteria"/>
</dbReference>
<dbReference type="SUPFAM" id="SSF52402">
    <property type="entry name" value="Adenine nucleotide alpha hydrolases-like"/>
    <property type="match status" value="1"/>
</dbReference>
<dbReference type="Gene3D" id="3.40.50.620">
    <property type="entry name" value="HUPs"/>
    <property type="match status" value="2"/>
</dbReference>
<dbReference type="Pfam" id="PF00733">
    <property type="entry name" value="Asn_synthase"/>
    <property type="match status" value="1"/>
</dbReference>
<dbReference type="Gene3D" id="3.60.20.10">
    <property type="entry name" value="Glutamine Phosphoribosylpyrophosphate, subunit 1, domain 1"/>
    <property type="match status" value="1"/>
</dbReference>
<evidence type="ECO:0000256" key="5">
    <source>
        <dbReference type="ARBA" id="ARBA00022840"/>
    </source>
</evidence>
<evidence type="ECO:0000256" key="3">
    <source>
        <dbReference type="ARBA" id="ARBA00012737"/>
    </source>
</evidence>
<dbReference type="CDD" id="cd00712">
    <property type="entry name" value="AsnB"/>
    <property type="match status" value="1"/>
</dbReference>
<organism evidence="10 11">
    <name type="scientific">Lysobacter daejeonensis GH1-9</name>
    <dbReference type="NCBI Taxonomy" id="1385517"/>
    <lineage>
        <taxon>Bacteria</taxon>
        <taxon>Pseudomonadati</taxon>
        <taxon>Pseudomonadota</taxon>
        <taxon>Gammaproteobacteria</taxon>
        <taxon>Lysobacterales</taxon>
        <taxon>Lysobacteraceae</taxon>
        <taxon>Aerolutibacter</taxon>
    </lineage>
</organism>
<evidence type="ECO:0000256" key="7">
    <source>
        <dbReference type="ARBA" id="ARBA00048741"/>
    </source>
</evidence>
<evidence type="ECO:0000256" key="1">
    <source>
        <dbReference type="ARBA" id="ARBA00005187"/>
    </source>
</evidence>
<evidence type="ECO:0000313" key="11">
    <source>
        <dbReference type="Proteomes" id="UP000029998"/>
    </source>
</evidence>
<comment type="similarity">
    <text evidence="2">Belongs to the asparagine synthetase family.</text>
</comment>
<evidence type="ECO:0000256" key="2">
    <source>
        <dbReference type="ARBA" id="ARBA00005752"/>
    </source>
</evidence>
<reference evidence="10 11" key="1">
    <citation type="submission" date="2013-08" db="EMBL/GenBank/DDBJ databases">
        <title>Genome sequencing of Lysobacter.</title>
        <authorList>
            <person name="Zhang S."/>
            <person name="Wang G."/>
        </authorList>
    </citation>
    <scope>NUCLEOTIDE SEQUENCE [LARGE SCALE GENOMIC DNA]</scope>
    <source>
        <strain evidence="10 11">GH1-9</strain>
    </source>
</reference>
<dbReference type="InterPro" id="IPR017932">
    <property type="entry name" value="GATase_2_dom"/>
</dbReference>
<comment type="caution">
    <text evidence="10">The sequence shown here is derived from an EMBL/GenBank/DDBJ whole genome shotgun (WGS) entry which is preliminary data.</text>
</comment>
<protein>
    <recommendedName>
        <fullName evidence="3">asparagine synthase (glutamine-hydrolyzing)</fullName>
        <ecNumber evidence="3">6.3.5.4</ecNumber>
    </recommendedName>
</protein>
<evidence type="ECO:0000259" key="9">
    <source>
        <dbReference type="PROSITE" id="PS51278"/>
    </source>
</evidence>
<dbReference type="PIRSF" id="PIRSF001589">
    <property type="entry name" value="Asn_synthetase_glu-h"/>
    <property type="match status" value="1"/>
</dbReference>
<keyword evidence="11" id="KW-1185">Reference proteome</keyword>
<dbReference type="PANTHER" id="PTHR43284">
    <property type="entry name" value="ASPARAGINE SYNTHETASE (GLUTAMINE-HYDROLYZING)"/>
    <property type="match status" value="1"/>
</dbReference>